<feature type="domain" description="TonB-dependent receptor plug" evidence="7">
    <location>
        <begin position="59"/>
        <end position="159"/>
    </location>
</feature>
<dbReference type="InterPro" id="IPR010104">
    <property type="entry name" value="TonB_rcpt_bac"/>
</dbReference>
<gene>
    <name evidence="8" type="ORF">RT723_15575</name>
</gene>
<dbReference type="Gene3D" id="2.40.170.20">
    <property type="entry name" value="TonB-dependent receptor, beta-barrel domain"/>
    <property type="match status" value="1"/>
</dbReference>
<proteinExistence type="inferred from homology"/>
<dbReference type="PANTHER" id="PTHR40980">
    <property type="entry name" value="PLUG DOMAIN-CONTAINING PROTEIN"/>
    <property type="match status" value="1"/>
</dbReference>
<comment type="caution">
    <text evidence="8">The sequence shown here is derived from an EMBL/GenBank/DDBJ whole genome shotgun (WGS) entry which is preliminary data.</text>
</comment>
<evidence type="ECO:0000313" key="9">
    <source>
        <dbReference type="Proteomes" id="UP001257914"/>
    </source>
</evidence>
<dbReference type="SUPFAM" id="SSF56935">
    <property type="entry name" value="Porins"/>
    <property type="match status" value="1"/>
</dbReference>
<dbReference type="RefSeq" id="WP_315948003.1">
    <property type="nucleotide sequence ID" value="NZ_JAWCUA010000010.1"/>
</dbReference>
<evidence type="ECO:0000256" key="2">
    <source>
        <dbReference type="ARBA" id="ARBA00023136"/>
    </source>
</evidence>
<feature type="signal peptide" evidence="5">
    <location>
        <begin position="1"/>
        <end position="22"/>
    </location>
</feature>
<keyword evidence="8" id="KW-0675">Receptor</keyword>
<dbReference type="NCBIfam" id="TIGR01782">
    <property type="entry name" value="TonB-Xanth-Caul"/>
    <property type="match status" value="1"/>
</dbReference>
<dbReference type="InterPro" id="IPR000531">
    <property type="entry name" value="Beta-barrel_TonB"/>
</dbReference>
<keyword evidence="2 4" id="KW-0472">Membrane</keyword>
<dbReference type="PANTHER" id="PTHR40980:SF4">
    <property type="entry name" value="TONB-DEPENDENT RECEPTOR-LIKE BETA-BARREL DOMAIN-CONTAINING PROTEIN"/>
    <property type="match status" value="1"/>
</dbReference>
<comment type="subcellular location">
    <subcellularLocation>
        <location evidence="1 4">Cell outer membrane</location>
    </subcellularLocation>
</comment>
<dbReference type="Pfam" id="PF00593">
    <property type="entry name" value="TonB_dep_Rec_b-barrel"/>
    <property type="match status" value="1"/>
</dbReference>
<dbReference type="Pfam" id="PF07715">
    <property type="entry name" value="Plug"/>
    <property type="match status" value="1"/>
</dbReference>
<protein>
    <submittedName>
        <fullName evidence="8">TonB-dependent receptor</fullName>
    </submittedName>
</protein>
<evidence type="ECO:0000256" key="1">
    <source>
        <dbReference type="ARBA" id="ARBA00004442"/>
    </source>
</evidence>
<evidence type="ECO:0000313" key="8">
    <source>
        <dbReference type="EMBL" id="MDU0114382.1"/>
    </source>
</evidence>
<evidence type="ECO:0000256" key="5">
    <source>
        <dbReference type="SAM" id="SignalP"/>
    </source>
</evidence>
<dbReference type="InterPro" id="IPR037066">
    <property type="entry name" value="Plug_dom_sf"/>
</dbReference>
<comment type="similarity">
    <text evidence="4">Belongs to the TonB-dependent receptor family.</text>
</comment>
<dbReference type="EMBL" id="JAWCUA010000010">
    <property type="protein sequence ID" value="MDU0114382.1"/>
    <property type="molecule type" value="Genomic_DNA"/>
</dbReference>
<evidence type="ECO:0000256" key="3">
    <source>
        <dbReference type="ARBA" id="ARBA00023237"/>
    </source>
</evidence>
<keyword evidence="4" id="KW-0798">TonB box</keyword>
<feature type="domain" description="TonB-dependent receptor-like beta-barrel" evidence="6">
    <location>
        <begin position="440"/>
        <end position="940"/>
    </location>
</feature>
<reference evidence="8 9" key="1">
    <citation type="submission" date="2023-10" db="EMBL/GenBank/DDBJ databases">
        <title>Psychrosphaera aquimaarina strain SW33 isolated from seawater.</title>
        <authorList>
            <person name="Bayburt H."/>
            <person name="Kim J.M."/>
            <person name="Choi B.J."/>
            <person name="Jeon C.O."/>
        </authorList>
    </citation>
    <scope>NUCLEOTIDE SEQUENCE [LARGE SCALE GENOMIC DNA]</scope>
    <source>
        <strain evidence="8 9">KCTC 52743</strain>
    </source>
</reference>
<evidence type="ECO:0000259" key="7">
    <source>
        <dbReference type="Pfam" id="PF07715"/>
    </source>
</evidence>
<evidence type="ECO:0000256" key="4">
    <source>
        <dbReference type="RuleBase" id="RU003357"/>
    </source>
</evidence>
<keyword evidence="5" id="KW-0732">Signal</keyword>
<accession>A0ABU3R3Y7</accession>
<organism evidence="8 9">
    <name type="scientific">Psychrosphaera aquimarina</name>
    <dbReference type="NCBI Taxonomy" id="2044854"/>
    <lineage>
        <taxon>Bacteria</taxon>
        <taxon>Pseudomonadati</taxon>
        <taxon>Pseudomonadota</taxon>
        <taxon>Gammaproteobacteria</taxon>
        <taxon>Alteromonadales</taxon>
        <taxon>Pseudoalteromonadaceae</taxon>
        <taxon>Psychrosphaera</taxon>
    </lineage>
</organism>
<dbReference type="Gene3D" id="2.170.130.10">
    <property type="entry name" value="TonB-dependent receptor, plug domain"/>
    <property type="match status" value="1"/>
</dbReference>
<dbReference type="InterPro" id="IPR036942">
    <property type="entry name" value="Beta-barrel_TonB_sf"/>
</dbReference>
<keyword evidence="3" id="KW-0998">Cell outer membrane</keyword>
<dbReference type="InterPro" id="IPR012910">
    <property type="entry name" value="Plug_dom"/>
</dbReference>
<keyword evidence="9" id="KW-1185">Reference proteome</keyword>
<name>A0ABU3R3Y7_9GAMM</name>
<evidence type="ECO:0000259" key="6">
    <source>
        <dbReference type="Pfam" id="PF00593"/>
    </source>
</evidence>
<sequence length="979" mass="108150">MATKFPYKALSACIFLAMGVNAKDNEPESKDKKEQDVEVIEVKGVRLADLKARGMERDNDAYSSVVATDDLGNFVDQNVAESLRRLPGVTLERNEGEGTHVAIRGLGPNFVSVSMNGSELAGAGDDRKVGLDGITGDSLGAIEVFKTLTPEMNLNSIGGLVNVKAISAYDKGKDSFKLKLQNSYQNLSQQHSPKFTFDGTSLLLDDTIGIGYSAGIENRKTHVEEFRQHDTTAMTFRQTDVGYVDGSVTSVTPFGATIIAPSQFEKRLEDAERERATANINLEFRPTDLSQYYIRANYSSYADNDIALREKFDFADADPIGGGETAYVNGTTKEFLVTDIDLQNQYFIQEGDNVTTTFSIGGKNLLGEATTIDYEYAFSESVSEIKDGRRAQFRERDLIVLGQGLRDHINARVVSPEEAASISGLDAAVFVGGNNADVQGDVSQLSNFDLDNIFLEDSERTDEIENFKLNIKQEFDSEFVNYVKVGGTSSSRTHKRGKDRWSFIPADGDCNENAACIAMQTSTLDDYINEIPSTGNFSYPLPIRSEVENITALGTDLAYSATAGGTTFESTRDDYSISEDAYAIYAMTELQLADDMSLITGVRYVHTEFSSTGYLSINNDKFNFGGDNSLDINVALPDAKITYSEYYPSAHLRYEPTEQVLIRGSIWTSYTRPSFNQARAFAQLDSRIVLCDPHDLTNCNDNPGDLGSPNAIELQGYVLGSENALKVGNPNLVAMSSTNFDSSISWYPTKDLFLEASIFYKNIDNFIYDAVGIKDRINNLPLSLPVDHISAFAIPQDLVLNDINITLNGDKASVMGIELSYNQFFESGFFIQSNTTFLDSEAQVDEKIRAEKMKMPSQADITANLAIGWENKGFSARVIGNYRSEILDAISACPSDADLSDPTECRAWGDRYIDAISTVDFKVKYDISKNLSMYFDAINLTEEVDLRYIEGNEMSGGNVAFKHEFYGSSYQLGLTYKFY</sequence>
<dbReference type="Proteomes" id="UP001257914">
    <property type="component" value="Unassembled WGS sequence"/>
</dbReference>
<feature type="chain" id="PRO_5045882770" evidence="5">
    <location>
        <begin position="23"/>
        <end position="979"/>
    </location>
</feature>